<sequence length="202" mass="22757">MGAIERSLLGFAAFIAVFVVLIELCPHDGAYDTEYLANEMESLDFVERVESEVTFYLYTRYNEKEAQKLEMNDKDSVANSNLDFSKKTIIFAHGYSAYHEGITPTRIRDAYLKHTDYNVIVIDFGGLAFTVWYYHIAANSYKIGRYTGRFILFLMDCGLDPRLVHLMGHSLGAHVVGFAGKEVKEAGKLVGRITGLDPNDFG</sequence>
<comment type="similarity">
    <text evidence="2 4">Belongs to the AB hydrolase superfamily. Lipase family.</text>
</comment>
<dbReference type="SUPFAM" id="SSF53474">
    <property type="entry name" value="alpha/beta-Hydrolases"/>
    <property type="match status" value="1"/>
</dbReference>
<evidence type="ECO:0000313" key="8">
    <source>
        <dbReference type="Proteomes" id="UP001307889"/>
    </source>
</evidence>
<dbReference type="PRINTS" id="PR00821">
    <property type="entry name" value="TAGLIPASE"/>
</dbReference>
<keyword evidence="5" id="KW-0732">Signal</keyword>
<evidence type="ECO:0000256" key="5">
    <source>
        <dbReference type="SAM" id="SignalP"/>
    </source>
</evidence>
<keyword evidence="3" id="KW-0964">Secreted</keyword>
<organism evidence="7 8">
    <name type="scientific">Nesidiocoris tenuis</name>
    <dbReference type="NCBI Taxonomy" id="355587"/>
    <lineage>
        <taxon>Eukaryota</taxon>
        <taxon>Metazoa</taxon>
        <taxon>Ecdysozoa</taxon>
        <taxon>Arthropoda</taxon>
        <taxon>Hexapoda</taxon>
        <taxon>Insecta</taxon>
        <taxon>Pterygota</taxon>
        <taxon>Neoptera</taxon>
        <taxon>Paraneoptera</taxon>
        <taxon>Hemiptera</taxon>
        <taxon>Heteroptera</taxon>
        <taxon>Panheteroptera</taxon>
        <taxon>Cimicomorpha</taxon>
        <taxon>Miridae</taxon>
        <taxon>Dicyphina</taxon>
        <taxon>Nesidiocoris</taxon>
    </lineage>
</organism>
<keyword evidence="8" id="KW-1185">Reference proteome</keyword>
<feature type="signal peptide" evidence="5">
    <location>
        <begin position="1"/>
        <end position="30"/>
    </location>
</feature>
<proteinExistence type="inferred from homology"/>
<feature type="domain" description="Lipase" evidence="6">
    <location>
        <begin position="48"/>
        <end position="199"/>
    </location>
</feature>
<reference evidence="7 8" key="1">
    <citation type="submission" date="2023-09" db="EMBL/GenBank/DDBJ databases">
        <title>Nesidiocoris tenuis whole genome shotgun sequence.</title>
        <authorList>
            <person name="Shibata T."/>
            <person name="Shimoda M."/>
            <person name="Kobayashi T."/>
            <person name="Uehara T."/>
        </authorList>
    </citation>
    <scope>NUCLEOTIDE SEQUENCE [LARGE SCALE GENOMIC DNA]</scope>
    <source>
        <strain evidence="7 8">Japan</strain>
    </source>
</reference>
<evidence type="ECO:0000313" key="7">
    <source>
        <dbReference type="EMBL" id="BES94487.1"/>
    </source>
</evidence>
<feature type="chain" id="PRO_5045903524" evidence="5">
    <location>
        <begin position="31"/>
        <end position="202"/>
    </location>
</feature>
<dbReference type="PANTHER" id="PTHR11610:SF173">
    <property type="entry name" value="LIPASE DOMAIN-CONTAINING PROTEIN-RELATED"/>
    <property type="match status" value="1"/>
</dbReference>
<dbReference type="InterPro" id="IPR029058">
    <property type="entry name" value="AB_hydrolase_fold"/>
</dbReference>
<evidence type="ECO:0000256" key="2">
    <source>
        <dbReference type="ARBA" id="ARBA00010701"/>
    </source>
</evidence>
<gene>
    <name evidence="7" type="ORF">NTJ_07296</name>
</gene>
<accession>A0ABN7AT23</accession>
<evidence type="ECO:0000256" key="4">
    <source>
        <dbReference type="RuleBase" id="RU004262"/>
    </source>
</evidence>
<dbReference type="Proteomes" id="UP001307889">
    <property type="component" value="Chromosome 5"/>
</dbReference>
<dbReference type="PANTHER" id="PTHR11610">
    <property type="entry name" value="LIPASE"/>
    <property type="match status" value="1"/>
</dbReference>
<dbReference type="Gene3D" id="3.40.50.1820">
    <property type="entry name" value="alpha/beta hydrolase"/>
    <property type="match status" value="1"/>
</dbReference>
<dbReference type="InterPro" id="IPR013818">
    <property type="entry name" value="Lipase"/>
</dbReference>
<evidence type="ECO:0000259" key="6">
    <source>
        <dbReference type="Pfam" id="PF00151"/>
    </source>
</evidence>
<comment type="subcellular location">
    <subcellularLocation>
        <location evidence="1">Secreted</location>
    </subcellularLocation>
</comment>
<dbReference type="EMBL" id="AP028913">
    <property type="protein sequence ID" value="BES94487.1"/>
    <property type="molecule type" value="Genomic_DNA"/>
</dbReference>
<dbReference type="Pfam" id="PF00151">
    <property type="entry name" value="Lipase"/>
    <property type="match status" value="1"/>
</dbReference>
<name>A0ABN7AT23_9HEMI</name>
<dbReference type="InterPro" id="IPR000734">
    <property type="entry name" value="TAG_lipase"/>
</dbReference>
<evidence type="ECO:0000256" key="1">
    <source>
        <dbReference type="ARBA" id="ARBA00004613"/>
    </source>
</evidence>
<protein>
    <submittedName>
        <fullName evidence="7">Lipase</fullName>
    </submittedName>
</protein>
<evidence type="ECO:0000256" key="3">
    <source>
        <dbReference type="ARBA" id="ARBA00022525"/>
    </source>
</evidence>